<proteinExistence type="predicted"/>
<dbReference type="Pfam" id="PF11951">
    <property type="entry name" value="Fungal_trans_2"/>
    <property type="match status" value="1"/>
</dbReference>
<accession>A0A6G1HH21</accession>
<gene>
    <name evidence="2" type="ORF">K402DRAFT_344394</name>
</gene>
<sequence length="589" mass="64379">MAAEKEPQKGDVKVENEGSLAFVHSTGAQGTSDSARKVIRRHVMKNYFKQKGEGGTTSLSLRISARTSLSSEKELRGRFKLEKVKVAVSGTCETEDGRPCASGGRKREGHEGQSTGAGGAASAAPDNVTEANPSSSSSASTIKGPQNEQQSQSLTLNVTHQIEWFHAHSSDPFDSLPVLQAQSPRLDLLLHFYRTVFNLNSIAVNPSNTWMSRCLNDHSGGLLHATLCSVSVYCELFHNLKTSQDVYYHKGEALKAITLRLSVEKETVSDTLLLLITTVASFENLLGHYDTAASHLTAIRRIVTLRGGPQALAGNDIVRGLGWAENHFSAAHRTLPVHQYLPISPTLSYPPALLVHAAASTPNCLLNLSLNGPQVFNIYYRIQQIGLAASSQWLPTVNRVVIADALLAVEYLVLRMDARDEGSGEGFVQGGVDVDLELDVIDADAKAVVEALMAAAQIFLYAGIRLVPIVLRIYSLLVSRLRDALGQLRLWEVWERECGGRPLLWVLFMGCLAGQKRGPWQWFVAQSASVAETLGLETPEDYKELLKTIAWTDHGMFDEVAEHVWTCMAELRRRDSGVGGLEVVQGLLY</sequence>
<evidence type="ECO:0000256" key="1">
    <source>
        <dbReference type="SAM" id="MobiDB-lite"/>
    </source>
</evidence>
<dbReference type="PANTHER" id="PTHR37540">
    <property type="entry name" value="TRANSCRIPTION FACTOR (ACR-2), PUTATIVE-RELATED-RELATED"/>
    <property type="match status" value="1"/>
</dbReference>
<organism evidence="2 3">
    <name type="scientific">Aulographum hederae CBS 113979</name>
    <dbReference type="NCBI Taxonomy" id="1176131"/>
    <lineage>
        <taxon>Eukaryota</taxon>
        <taxon>Fungi</taxon>
        <taxon>Dikarya</taxon>
        <taxon>Ascomycota</taxon>
        <taxon>Pezizomycotina</taxon>
        <taxon>Dothideomycetes</taxon>
        <taxon>Pleosporomycetidae</taxon>
        <taxon>Aulographales</taxon>
        <taxon>Aulographaceae</taxon>
    </lineage>
</organism>
<evidence type="ECO:0000313" key="3">
    <source>
        <dbReference type="Proteomes" id="UP000800041"/>
    </source>
</evidence>
<reference evidence="2" key="1">
    <citation type="journal article" date="2020" name="Stud. Mycol.">
        <title>101 Dothideomycetes genomes: a test case for predicting lifestyles and emergence of pathogens.</title>
        <authorList>
            <person name="Haridas S."/>
            <person name="Albert R."/>
            <person name="Binder M."/>
            <person name="Bloem J."/>
            <person name="Labutti K."/>
            <person name="Salamov A."/>
            <person name="Andreopoulos B."/>
            <person name="Baker S."/>
            <person name="Barry K."/>
            <person name="Bills G."/>
            <person name="Bluhm B."/>
            <person name="Cannon C."/>
            <person name="Castanera R."/>
            <person name="Culley D."/>
            <person name="Daum C."/>
            <person name="Ezra D."/>
            <person name="Gonzalez J."/>
            <person name="Henrissat B."/>
            <person name="Kuo A."/>
            <person name="Liang C."/>
            <person name="Lipzen A."/>
            <person name="Lutzoni F."/>
            <person name="Magnuson J."/>
            <person name="Mondo S."/>
            <person name="Nolan M."/>
            <person name="Ohm R."/>
            <person name="Pangilinan J."/>
            <person name="Park H.-J."/>
            <person name="Ramirez L."/>
            <person name="Alfaro M."/>
            <person name="Sun H."/>
            <person name="Tritt A."/>
            <person name="Yoshinaga Y."/>
            <person name="Zwiers L.-H."/>
            <person name="Turgeon B."/>
            <person name="Goodwin S."/>
            <person name="Spatafora J."/>
            <person name="Crous P."/>
            <person name="Grigoriev I."/>
        </authorList>
    </citation>
    <scope>NUCLEOTIDE SEQUENCE</scope>
    <source>
        <strain evidence="2">CBS 113979</strain>
    </source>
</reference>
<protein>
    <recommendedName>
        <fullName evidence="4">Transcription factor domain-containing protein</fullName>
    </recommendedName>
</protein>
<evidence type="ECO:0000313" key="2">
    <source>
        <dbReference type="EMBL" id="KAF1992238.1"/>
    </source>
</evidence>
<feature type="region of interest" description="Disordered" evidence="1">
    <location>
        <begin position="90"/>
        <end position="153"/>
    </location>
</feature>
<name>A0A6G1HH21_9PEZI</name>
<dbReference type="Proteomes" id="UP000800041">
    <property type="component" value="Unassembled WGS sequence"/>
</dbReference>
<feature type="compositionally biased region" description="Polar residues" evidence="1">
    <location>
        <begin position="141"/>
        <end position="153"/>
    </location>
</feature>
<dbReference type="PANTHER" id="PTHR37540:SF5">
    <property type="entry name" value="TRANSCRIPTION FACTOR DOMAIN-CONTAINING PROTEIN"/>
    <property type="match status" value="1"/>
</dbReference>
<dbReference type="InterPro" id="IPR021858">
    <property type="entry name" value="Fun_TF"/>
</dbReference>
<dbReference type="EMBL" id="ML977137">
    <property type="protein sequence ID" value="KAF1992238.1"/>
    <property type="molecule type" value="Genomic_DNA"/>
</dbReference>
<keyword evidence="3" id="KW-1185">Reference proteome</keyword>
<dbReference type="AlphaFoldDB" id="A0A6G1HH21"/>
<dbReference type="OrthoDB" id="4158087at2759"/>
<evidence type="ECO:0008006" key="4">
    <source>
        <dbReference type="Google" id="ProtNLM"/>
    </source>
</evidence>